<dbReference type="RefSeq" id="WP_087415844.1">
    <property type="nucleotide sequence ID" value="NZ_NFKL01000026.1"/>
</dbReference>
<dbReference type="Pfam" id="PF18731">
    <property type="entry name" value="HEPN_Swt1"/>
    <property type="match status" value="1"/>
</dbReference>
<name>A0A1Y4LJ38_9FIRM</name>
<comment type="caution">
    <text evidence="2">The sequence shown here is derived from an EMBL/GenBank/DDBJ whole genome shotgun (WGS) entry which is preliminary data.</text>
</comment>
<dbReference type="EMBL" id="NFKL01000026">
    <property type="protein sequence ID" value="OUP55509.1"/>
    <property type="molecule type" value="Genomic_DNA"/>
</dbReference>
<gene>
    <name evidence="2" type="ORF">B5F15_14630</name>
</gene>
<protein>
    <recommendedName>
        <fullName evidence="1">Swt1-like HEPN domain-containing protein</fullName>
    </recommendedName>
</protein>
<sequence length="572" mass="66063">MLDNCGFVQRGFRILLPSLSGYIGQELSRTYGENWWDEVLQTLDDQGNLLTGGDYGELVDSLDIANCIRLINRKWNDVFKWHLSPDCRSWVNELMGVRNIVAHLGAQDLEQPMAERALNTMVLLCRQIDPDSADELRGVYQSVRARAADNIVKKFIGLAQPESASVRGELTEGSLLKLIGTDVVKRTTLTRKVTYAGKTVVYPVYRVRLDALYYNDQNDRIATWITRYETDNGREALTDLNRETYNCIIENFIVESNQEAILRTQKNIAIVGQREPGVTLADGRIVDGNRRYTCLRRLQRENPEPQYFETVIMDVDIQADRKQIKLLELAIQHGEEKKVDYDLIDYAVGTYRDVIQTKLLSVEEYAASTNESAADVRKRIEIAGIISEFLEYLRVPEQYHIAREFQVYGLFQEMLPSLKQLNEPDKQQLKLIAFNNAMMHAMPDQRKFIRDIKNLIKHDAYAGYFENQEKIGQQIQEEYAALKIRNKSDIDRFVESHSDLAEELQRSMDQALYKFRAHQLKAKPAENLSKSITLMLEVDPRQFDKMSLEEKEIVKSHLDEIAKLVEGFRKFI</sequence>
<proteinExistence type="predicted"/>
<feature type="domain" description="Swt1-like HEPN" evidence="1">
    <location>
        <begin position="10"/>
        <end position="129"/>
    </location>
</feature>
<accession>A0A1Y4LJ38</accession>
<organism evidence="2 3">
    <name type="scientific">Butyricicoccus pullicaecorum</name>
    <dbReference type="NCBI Taxonomy" id="501571"/>
    <lineage>
        <taxon>Bacteria</taxon>
        <taxon>Bacillati</taxon>
        <taxon>Bacillota</taxon>
        <taxon>Clostridia</taxon>
        <taxon>Eubacteriales</taxon>
        <taxon>Butyricicoccaceae</taxon>
        <taxon>Butyricicoccus</taxon>
    </lineage>
</organism>
<evidence type="ECO:0000259" key="1">
    <source>
        <dbReference type="Pfam" id="PF18731"/>
    </source>
</evidence>
<dbReference type="InterPro" id="IPR041650">
    <property type="entry name" value="HEPN_Swt1"/>
</dbReference>
<evidence type="ECO:0000313" key="2">
    <source>
        <dbReference type="EMBL" id="OUP55509.1"/>
    </source>
</evidence>
<evidence type="ECO:0000313" key="3">
    <source>
        <dbReference type="Proteomes" id="UP000195326"/>
    </source>
</evidence>
<dbReference type="Proteomes" id="UP000195326">
    <property type="component" value="Unassembled WGS sequence"/>
</dbReference>
<dbReference type="AlphaFoldDB" id="A0A1Y4LJ38"/>
<reference evidence="3" key="1">
    <citation type="submission" date="2017-04" db="EMBL/GenBank/DDBJ databases">
        <title>Function of individual gut microbiota members based on whole genome sequencing of pure cultures obtained from chicken caecum.</title>
        <authorList>
            <person name="Medvecky M."/>
            <person name="Cejkova D."/>
            <person name="Polansky O."/>
            <person name="Karasova D."/>
            <person name="Kubasova T."/>
            <person name="Cizek A."/>
            <person name="Rychlik I."/>
        </authorList>
    </citation>
    <scope>NUCLEOTIDE SEQUENCE [LARGE SCALE GENOMIC DNA]</scope>
    <source>
        <strain evidence="3">An179</strain>
    </source>
</reference>